<feature type="domain" description="BHLH" evidence="2">
    <location>
        <begin position="1"/>
        <end position="17"/>
    </location>
</feature>
<dbReference type="AlphaFoldDB" id="A0AA88Y8P2"/>
<keyword evidence="4" id="KW-1185">Reference proteome</keyword>
<dbReference type="PROSITE" id="PS50888">
    <property type="entry name" value="BHLH"/>
    <property type="match status" value="1"/>
</dbReference>
<accession>A0AA88Y8P2</accession>
<dbReference type="GO" id="GO:0046983">
    <property type="term" value="F:protein dimerization activity"/>
    <property type="evidence" value="ECO:0007669"/>
    <property type="project" value="InterPro"/>
</dbReference>
<dbReference type="SUPFAM" id="SSF47459">
    <property type="entry name" value="HLH, helix-loop-helix DNA-binding domain"/>
    <property type="match status" value="1"/>
</dbReference>
<dbReference type="Proteomes" id="UP001186944">
    <property type="component" value="Unassembled WGS sequence"/>
</dbReference>
<feature type="compositionally biased region" description="Low complexity" evidence="1">
    <location>
        <begin position="61"/>
        <end position="75"/>
    </location>
</feature>
<dbReference type="InterPro" id="IPR036638">
    <property type="entry name" value="HLH_DNA-bd_sf"/>
</dbReference>
<comment type="caution">
    <text evidence="3">The sequence shown here is derived from an EMBL/GenBank/DDBJ whole genome shotgun (WGS) entry which is preliminary data.</text>
</comment>
<protein>
    <recommendedName>
        <fullName evidence="2">BHLH domain-containing protein</fullName>
    </recommendedName>
</protein>
<proteinExistence type="predicted"/>
<organism evidence="3 4">
    <name type="scientific">Pinctada imbricata</name>
    <name type="common">Atlantic pearl-oyster</name>
    <name type="synonym">Pinctada martensii</name>
    <dbReference type="NCBI Taxonomy" id="66713"/>
    <lineage>
        <taxon>Eukaryota</taxon>
        <taxon>Metazoa</taxon>
        <taxon>Spiralia</taxon>
        <taxon>Lophotrochozoa</taxon>
        <taxon>Mollusca</taxon>
        <taxon>Bivalvia</taxon>
        <taxon>Autobranchia</taxon>
        <taxon>Pteriomorphia</taxon>
        <taxon>Pterioida</taxon>
        <taxon>Pterioidea</taxon>
        <taxon>Pteriidae</taxon>
        <taxon>Pinctada</taxon>
    </lineage>
</organism>
<gene>
    <name evidence="3" type="ORF">FSP39_011175</name>
</gene>
<evidence type="ECO:0000259" key="2">
    <source>
        <dbReference type="PROSITE" id="PS50888"/>
    </source>
</evidence>
<dbReference type="Gene3D" id="4.10.280.10">
    <property type="entry name" value="Helix-loop-helix DNA-binding domain"/>
    <property type="match status" value="1"/>
</dbReference>
<evidence type="ECO:0000313" key="4">
    <source>
        <dbReference type="Proteomes" id="UP001186944"/>
    </source>
</evidence>
<feature type="compositionally biased region" description="Polar residues" evidence="1">
    <location>
        <begin position="47"/>
        <end position="60"/>
    </location>
</feature>
<reference evidence="3" key="1">
    <citation type="submission" date="2019-08" db="EMBL/GenBank/DDBJ databases">
        <title>The improved chromosome-level genome for the pearl oyster Pinctada fucata martensii using PacBio sequencing and Hi-C.</title>
        <authorList>
            <person name="Zheng Z."/>
        </authorList>
    </citation>
    <scope>NUCLEOTIDE SEQUENCE</scope>
    <source>
        <strain evidence="3">ZZ-2019</strain>
        <tissue evidence="3">Adductor muscle</tissue>
    </source>
</reference>
<dbReference type="InterPro" id="IPR011598">
    <property type="entry name" value="bHLH_dom"/>
</dbReference>
<dbReference type="EMBL" id="VSWD01000007">
    <property type="protein sequence ID" value="KAK3097585.1"/>
    <property type="molecule type" value="Genomic_DNA"/>
</dbReference>
<feature type="region of interest" description="Disordered" evidence="1">
    <location>
        <begin position="47"/>
        <end position="90"/>
    </location>
</feature>
<dbReference type="Pfam" id="PF00010">
    <property type="entry name" value="HLH"/>
    <property type="match status" value="1"/>
</dbReference>
<evidence type="ECO:0000313" key="3">
    <source>
        <dbReference type="EMBL" id="KAK3097585.1"/>
    </source>
</evidence>
<sequence length="90" mass="9812">MSKVDTLRAAVDYIKQLQDILRNESENMDITSPVSSESGFSTIDYNSLSDINSSTSTEQHSPAPSLSSDALSESFSSEEDDLPDLGSWFS</sequence>
<name>A0AA88Y8P2_PINIB</name>
<evidence type="ECO:0000256" key="1">
    <source>
        <dbReference type="SAM" id="MobiDB-lite"/>
    </source>
</evidence>